<dbReference type="OrthoDB" id="192915at2759"/>
<dbReference type="AlphaFoldDB" id="A0A553NS52"/>
<dbReference type="EMBL" id="VCGU01000010">
    <property type="protein sequence ID" value="TRY68240.1"/>
    <property type="molecule type" value="Genomic_DNA"/>
</dbReference>
<proteinExistence type="inferred from homology"/>
<feature type="chain" id="PRO_5022098921" description="DUF3456 domain-containing protein" evidence="2">
    <location>
        <begin position="24"/>
        <end position="205"/>
    </location>
</feature>
<dbReference type="PANTHER" id="PTHR13341:SF2">
    <property type="entry name" value="PROTEIN SEELE"/>
    <property type="match status" value="1"/>
</dbReference>
<evidence type="ECO:0000259" key="3">
    <source>
        <dbReference type="Pfam" id="PF11938"/>
    </source>
</evidence>
<dbReference type="Pfam" id="PF11938">
    <property type="entry name" value="DUF3456"/>
    <property type="match status" value="1"/>
</dbReference>
<evidence type="ECO:0000256" key="2">
    <source>
        <dbReference type="SAM" id="SignalP"/>
    </source>
</evidence>
<keyword evidence="5" id="KW-1185">Reference proteome</keyword>
<feature type="signal peptide" evidence="2">
    <location>
        <begin position="1"/>
        <end position="23"/>
    </location>
</feature>
<dbReference type="InterPro" id="IPR042415">
    <property type="entry name" value="CNPY"/>
</dbReference>
<gene>
    <name evidence="4" type="ORF">TCAL_05092</name>
</gene>
<dbReference type="InterPro" id="IPR021852">
    <property type="entry name" value="DUF3456"/>
</dbReference>
<comment type="caution">
    <text evidence="4">The sequence shown here is derived from an EMBL/GenBank/DDBJ whole genome shotgun (WGS) entry which is preliminary data.</text>
</comment>
<dbReference type="STRING" id="6832.A0A553NS52"/>
<protein>
    <recommendedName>
        <fullName evidence="3">DUF3456 domain-containing protein</fullName>
    </recommendedName>
</protein>
<evidence type="ECO:0000256" key="1">
    <source>
        <dbReference type="ARBA" id="ARBA00007285"/>
    </source>
</evidence>
<comment type="similarity">
    <text evidence="1">Belongs to the canopy family.</text>
</comment>
<evidence type="ECO:0000313" key="4">
    <source>
        <dbReference type="EMBL" id="TRY68240.1"/>
    </source>
</evidence>
<dbReference type="Proteomes" id="UP000318571">
    <property type="component" value="Chromosome 1"/>
</dbReference>
<organism evidence="4 5">
    <name type="scientific">Tigriopus californicus</name>
    <name type="common">Marine copepod</name>
    <dbReference type="NCBI Taxonomy" id="6832"/>
    <lineage>
        <taxon>Eukaryota</taxon>
        <taxon>Metazoa</taxon>
        <taxon>Ecdysozoa</taxon>
        <taxon>Arthropoda</taxon>
        <taxon>Crustacea</taxon>
        <taxon>Multicrustacea</taxon>
        <taxon>Hexanauplia</taxon>
        <taxon>Copepoda</taxon>
        <taxon>Harpacticoida</taxon>
        <taxon>Harpacticidae</taxon>
        <taxon>Tigriopus</taxon>
    </lineage>
</organism>
<accession>A0A553NS52</accession>
<feature type="domain" description="DUF3456" evidence="3">
    <location>
        <begin position="49"/>
        <end position="196"/>
    </location>
</feature>
<reference evidence="4 5" key="1">
    <citation type="journal article" date="2018" name="Nat. Ecol. Evol.">
        <title>Genomic signatures of mitonuclear coevolution across populations of Tigriopus californicus.</title>
        <authorList>
            <person name="Barreto F.S."/>
            <person name="Watson E.T."/>
            <person name="Lima T.G."/>
            <person name="Willett C.S."/>
            <person name="Edmands S."/>
            <person name="Li W."/>
            <person name="Burton R.S."/>
        </authorList>
    </citation>
    <scope>NUCLEOTIDE SEQUENCE [LARGE SCALE GENOMIC DNA]</scope>
    <source>
        <strain evidence="4 5">San Diego</strain>
    </source>
</reference>
<evidence type="ECO:0000313" key="5">
    <source>
        <dbReference type="Proteomes" id="UP000318571"/>
    </source>
</evidence>
<dbReference type="GO" id="GO:0005783">
    <property type="term" value="C:endoplasmic reticulum"/>
    <property type="evidence" value="ECO:0007669"/>
    <property type="project" value="TreeGrafter"/>
</dbReference>
<keyword evidence="2" id="KW-0732">Signal</keyword>
<dbReference type="PANTHER" id="PTHR13341">
    <property type="entry name" value="MIR-INTERACTING SAPOSIN-LIKE PROTEIN"/>
    <property type="match status" value="1"/>
</dbReference>
<dbReference type="OMA" id="CEQMKEY"/>
<sequence>MNLFQTAMLVVVLVALIDVEVEAAKKKKKKSTKNSANADVDLFDSKTMKCLVCQSLTDEFLTAIHKIDPKKMVDIGTFRINDKGEQKRSVTPFARSQIHLMELVDTVCNAFEDYIQGTSKETKEPLIIRLTTPQGNMNPDFGLVDVVPDEELNTKLKFHCQSIVEEVEEDIIELLVDGANDSTLKEQICVAKSNLCKKVKSKDEL</sequence>
<name>A0A553NS52_TIGCA</name>